<feature type="transmembrane region" description="Helical" evidence="1">
    <location>
        <begin position="146"/>
        <end position="163"/>
    </location>
</feature>
<keyword evidence="1" id="KW-0472">Membrane</keyword>
<dbReference type="SUPFAM" id="SSF103481">
    <property type="entry name" value="Multidrug resistance efflux transporter EmrE"/>
    <property type="match status" value="2"/>
</dbReference>
<feature type="transmembrane region" description="Helical" evidence="1">
    <location>
        <begin position="91"/>
        <end position="111"/>
    </location>
</feature>
<keyword evidence="1" id="KW-0812">Transmembrane</keyword>
<evidence type="ECO:0000313" key="3">
    <source>
        <dbReference type="EMBL" id="EHJ94878.1"/>
    </source>
</evidence>
<sequence>MWLASIRPEIIIKGANTKMSRWSTLSHRQQGLLLTAGGAIIMAPDALLIKVADLPDAEILMWRGFLSGLGFLLIALLRYGRGTLAAYRRCGWTGIAVALLFSLTTCGFVLGNQYTKAGNVLMILASSPLIAAVLSWIILKERLPRRTWLAIVLCMAGVAMIALDDAGAGSWIGNAFALMAATTLAINFTLCRTRPGVDMSPMLVFNGLIVGSTAGLFWLARSEPSLPAANQLAVVILLCLIIVPCGVTLLQRGPLYLPSAEVGLLILLEVVIGTLLAWWILAEQPAPMAMVGGVLVLGTLGAKGLYERRLELKQRAGLDATPSITVDRSSTV</sequence>
<keyword evidence="1" id="KW-1133">Transmembrane helix</keyword>
<evidence type="ECO:0000256" key="1">
    <source>
        <dbReference type="SAM" id="Phobius"/>
    </source>
</evidence>
<dbReference type="GO" id="GO:0016020">
    <property type="term" value="C:membrane"/>
    <property type="evidence" value="ECO:0007669"/>
    <property type="project" value="InterPro"/>
</dbReference>
<feature type="transmembrane region" description="Helical" evidence="1">
    <location>
        <begin position="232"/>
        <end position="250"/>
    </location>
</feature>
<dbReference type="InterPro" id="IPR000620">
    <property type="entry name" value="EamA_dom"/>
</dbReference>
<reference evidence="3 4" key="1">
    <citation type="submission" date="2011-10" db="EMBL/GenBank/DDBJ databases">
        <authorList>
            <person name="Quillaguamn J."/>
            <person name="Guzmn D."/>
            <person name="Balderrama-Subieta A."/>
            <person name="Cardona-Ortuo C."/>
            <person name="Guevara-Martnez M."/>
            <person name="Callisaya-Quispe N."/>
        </authorList>
    </citation>
    <scope>NUCLEOTIDE SEQUENCE [LARGE SCALE GENOMIC DNA]</scope>
    <source>
        <strain evidence="3 4">LC1</strain>
    </source>
</reference>
<dbReference type="InterPro" id="IPR037185">
    <property type="entry name" value="EmrE-like"/>
</dbReference>
<dbReference type="Gene3D" id="1.10.3730.20">
    <property type="match status" value="1"/>
</dbReference>
<dbReference type="Proteomes" id="UP000005756">
    <property type="component" value="Unassembled WGS sequence"/>
</dbReference>
<organism evidence="3 4">
    <name type="scientific">Vreelandella boliviensis LC1</name>
    <dbReference type="NCBI Taxonomy" id="1072583"/>
    <lineage>
        <taxon>Bacteria</taxon>
        <taxon>Pseudomonadati</taxon>
        <taxon>Pseudomonadota</taxon>
        <taxon>Gammaproteobacteria</taxon>
        <taxon>Oceanospirillales</taxon>
        <taxon>Halomonadaceae</taxon>
        <taxon>Vreelandella</taxon>
    </lineage>
</organism>
<feature type="transmembrane region" description="Helical" evidence="1">
    <location>
        <begin position="287"/>
        <end position="306"/>
    </location>
</feature>
<dbReference type="Pfam" id="PF00892">
    <property type="entry name" value="EamA"/>
    <property type="match status" value="2"/>
</dbReference>
<dbReference type="AlphaFoldDB" id="A0A7U9C432"/>
<dbReference type="EMBL" id="JH393257">
    <property type="protein sequence ID" value="EHJ94878.1"/>
    <property type="molecule type" value="Genomic_DNA"/>
</dbReference>
<feature type="transmembrane region" description="Helical" evidence="1">
    <location>
        <begin position="31"/>
        <end position="49"/>
    </location>
</feature>
<gene>
    <name evidence="3" type="ORF">KUC_1837</name>
</gene>
<evidence type="ECO:0000259" key="2">
    <source>
        <dbReference type="Pfam" id="PF00892"/>
    </source>
</evidence>
<feature type="transmembrane region" description="Helical" evidence="1">
    <location>
        <begin position="262"/>
        <end position="281"/>
    </location>
</feature>
<protein>
    <recommendedName>
        <fullName evidence="2">EamA domain-containing protein</fullName>
    </recommendedName>
</protein>
<dbReference type="PANTHER" id="PTHR22911">
    <property type="entry name" value="ACYL-MALONYL CONDENSING ENZYME-RELATED"/>
    <property type="match status" value="1"/>
</dbReference>
<evidence type="ECO:0000313" key="4">
    <source>
        <dbReference type="Proteomes" id="UP000005756"/>
    </source>
</evidence>
<feature type="domain" description="EamA" evidence="2">
    <location>
        <begin position="172"/>
        <end position="298"/>
    </location>
</feature>
<feature type="transmembrane region" description="Helical" evidence="1">
    <location>
        <begin position="61"/>
        <end position="79"/>
    </location>
</feature>
<feature type="transmembrane region" description="Helical" evidence="1">
    <location>
        <begin position="202"/>
        <end position="220"/>
    </location>
</feature>
<feature type="domain" description="EamA" evidence="2">
    <location>
        <begin position="31"/>
        <end position="162"/>
    </location>
</feature>
<feature type="transmembrane region" description="Helical" evidence="1">
    <location>
        <begin position="169"/>
        <end position="190"/>
    </location>
</feature>
<proteinExistence type="predicted"/>
<accession>A0A7U9C432</accession>
<name>A0A7U9C432_9GAMM</name>
<feature type="transmembrane region" description="Helical" evidence="1">
    <location>
        <begin position="117"/>
        <end position="139"/>
    </location>
</feature>